<comment type="caution">
    <text evidence="1">The sequence shown here is derived from an EMBL/GenBank/DDBJ whole genome shotgun (WGS) entry which is preliminary data.</text>
</comment>
<protein>
    <submittedName>
        <fullName evidence="1">Uncharacterized protein</fullName>
    </submittedName>
</protein>
<sequence length="189" mass="20696">MTFVESKLGVPQFITHPDDREERVYRLPGAWVIVHPVAGAVRWFSITITDPDMYYDIGPTTLGNLPIRLGVSTFADAPPSEHESLQIGARDATFVRYYDYGNTAGGGQPYWLAFNPVGCGTFSGGEPYGTGTFTGDGLGSYGTPPDTAGITANTLTVMSPEGNPNDMRERWLHGPHHDHVKLAVRERRK</sequence>
<accession>A0ABS9YWL9</accession>
<evidence type="ECO:0000313" key="2">
    <source>
        <dbReference type="Proteomes" id="UP001139068"/>
    </source>
</evidence>
<dbReference type="EMBL" id="JAIVFL010000001">
    <property type="protein sequence ID" value="MCI4675614.1"/>
    <property type="molecule type" value="Genomic_DNA"/>
</dbReference>
<dbReference type="Proteomes" id="UP001139068">
    <property type="component" value="Unassembled WGS sequence"/>
</dbReference>
<proteinExistence type="predicted"/>
<name>A0ABS9YWL9_9MYCO</name>
<evidence type="ECO:0000313" key="1">
    <source>
        <dbReference type="EMBL" id="MCI4675614.1"/>
    </source>
</evidence>
<dbReference type="InterPro" id="IPR050010">
    <property type="entry name" value="ETEC_3214_dom"/>
</dbReference>
<gene>
    <name evidence="1" type="ORF">K9U37_12265</name>
</gene>
<organism evidence="1 2">
    <name type="scientific">Candidatus Mycolicibacterium alkanivorans</name>
    <dbReference type="NCBI Taxonomy" id="2954114"/>
    <lineage>
        <taxon>Bacteria</taxon>
        <taxon>Bacillati</taxon>
        <taxon>Actinomycetota</taxon>
        <taxon>Actinomycetes</taxon>
        <taxon>Mycobacteriales</taxon>
        <taxon>Mycobacteriaceae</taxon>
        <taxon>Mycolicibacterium</taxon>
    </lineage>
</organism>
<reference evidence="1" key="1">
    <citation type="journal article" date="2022" name="ISME J.">
        <title>Identification of active gaseous-alkane degraders at natural gas seeps.</title>
        <authorList>
            <person name="Farhan Ul Haque M."/>
            <person name="Hernandez M."/>
            <person name="Crombie A.T."/>
            <person name="Murrell J.C."/>
        </authorList>
    </citation>
    <scope>NUCLEOTIDE SEQUENCE</scope>
    <source>
        <strain evidence="1">ANDR5</strain>
    </source>
</reference>
<keyword evidence="2" id="KW-1185">Reference proteome</keyword>
<dbReference type="NCBIfam" id="NF043066">
    <property type="entry name" value="ETEC_3214_dom"/>
    <property type="match status" value="1"/>
</dbReference>